<protein>
    <submittedName>
        <fullName evidence="4">FecR family protein</fullName>
    </submittedName>
</protein>
<dbReference type="Gene3D" id="3.55.50.30">
    <property type="match status" value="1"/>
</dbReference>
<dbReference type="PIRSF" id="PIRSF018266">
    <property type="entry name" value="FecR"/>
    <property type="match status" value="1"/>
</dbReference>
<keyword evidence="1" id="KW-0812">Transmembrane</keyword>
<dbReference type="Pfam" id="PF16344">
    <property type="entry name" value="FecR_C"/>
    <property type="match status" value="1"/>
</dbReference>
<dbReference type="InterPro" id="IPR012373">
    <property type="entry name" value="Ferrdict_sens_TM"/>
</dbReference>
<evidence type="ECO:0000313" key="5">
    <source>
        <dbReference type="Proteomes" id="UP000184513"/>
    </source>
</evidence>
<feature type="domain" description="FecR protein" evidence="2">
    <location>
        <begin position="123"/>
        <end position="208"/>
    </location>
</feature>
<dbReference type="PANTHER" id="PTHR30273:SF2">
    <property type="entry name" value="PROTEIN FECR"/>
    <property type="match status" value="1"/>
</dbReference>
<dbReference type="Proteomes" id="UP000184513">
    <property type="component" value="Unassembled WGS sequence"/>
</dbReference>
<feature type="transmembrane region" description="Helical" evidence="1">
    <location>
        <begin position="84"/>
        <end position="103"/>
    </location>
</feature>
<reference evidence="4 5" key="1">
    <citation type="submission" date="2016-11" db="EMBL/GenBank/DDBJ databases">
        <authorList>
            <person name="Jaros S."/>
            <person name="Januszkiewicz K."/>
            <person name="Wedrychowicz H."/>
        </authorList>
    </citation>
    <scope>NUCLEOTIDE SEQUENCE [LARGE SCALE GENOMIC DNA]</scope>
    <source>
        <strain evidence="4 5">CGMCC 1.6102</strain>
    </source>
</reference>
<organism evidence="4 5">
    <name type="scientific">Cyclobacterium lianum</name>
    <dbReference type="NCBI Taxonomy" id="388280"/>
    <lineage>
        <taxon>Bacteria</taxon>
        <taxon>Pseudomonadati</taxon>
        <taxon>Bacteroidota</taxon>
        <taxon>Cytophagia</taxon>
        <taxon>Cytophagales</taxon>
        <taxon>Cyclobacteriaceae</taxon>
        <taxon>Cyclobacterium</taxon>
    </lineage>
</organism>
<dbReference type="AlphaFoldDB" id="A0A1M7PYW0"/>
<keyword evidence="1" id="KW-1133">Transmembrane helix</keyword>
<dbReference type="GO" id="GO:0016989">
    <property type="term" value="F:sigma factor antagonist activity"/>
    <property type="evidence" value="ECO:0007669"/>
    <property type="project" value="TreeGrafter"/>
</dbReference>
<dbReference type="InterPro" id="IPR032508">
    <property type="entry name" value="FecR_C"/>
</dbReference>
<gene>
    <name evidence="4" type="ORF">SAMN04488057_11216</name>
</gene>
<keyword evidence="5" id="KW-1185">Reference proteome</keyword>
<evidence type="ECO:0000313" key="4">
    <source>
        <dbReference type="EMBL" id="SHN22810.1"/>
    </source>
</evidence>
<dbReference type="Gene3D" id="2.60.120.1440">
    <property type="match status" value="1"/>
</dbReference>
<sequence>MKIRRIKEILRNYRFGRSSAKENQVIDNWYDSLNSHKSELSREEIVDIGQKILKQVNGKIDAMADYQSENSSNRHRFLPIDISYALKISAVFILGILTFSVFVGNHTTSEKGSASELGVHVNKINLSDGSIVWLKSDSRLYYPEKFDQNSREVRLEGEAFFDVVHDKSRPFIIHSGDMITKVLGTSFNVRDYKKQAEKAVEVLTGSVKVTLNREDGTRENVVLKSREKVSYNKAAPFGEEVIKNEPPLMSGGSNMDLKFEEASIQEIIEKLNHVHNVRIKIKNEALSACSITADLTNETLDLCLEIISRAINAKYYQIDDQIFIDGKGCIN</sequence>
<name>A0A1M7PYW0_9BACT</name>
<proteinExistence type="predicted"/>
<evidence type="ECO:0000259" key="3">
    <source>
        <dbReference type="Pfam" id="PF16344"/>
    </source>
</evidence>
<dbReference type="InterPro" id="IPR006860">
    <property type="entry name" value="FecR"/>
</dbReference>
<dbReference type="STRING" id="388280.SAMN04488057_11216"/>
<dbReference type="EMBL" id="FRCY01000012">
    <property type="protein sequence ID" value="SHN22810.1"/>
    <property type="molecule type" value="Genomic_DNA"/>
</dbReference>
<evidence type="ECO:0000256" key="1">
    <source>
        <dbReference type="SAM" id="Phobius"/>
    </source>
</evidence>
<accession>A0A1M7PYW0</accession>
<keyword evidence="1" id="KW-0472">Membrane</keyword>
<dbReference type="PANTHER" id="PTHR30273">
    <property type="entry name" value="PERIPLASMIC SIGNAL SENSOR AND SIGMA FACTOR ACTIVATOR FECR-RELATED"/>
    <property type="match status" value="1"/>
</dbReference>
<feature type="domain" description="Protein FecR C-terminal" evidence="3">
    <location>
        <begin position="257"/>
        <end position="324"/>
    </location>
</feature>
<dbReference type="Pfam" id="PF04773">
    <property type="entry name" value="FecR"/>
    <property type="match status" value="1"/>
</dbReference>
<evidence type="ECO:0000259" key="2">
    <source>
        <dbReference type="Pfam" id="PF04773"/>
    </source>
</evidence>